<reference evidence="17" key="2">
    <citation type="submission" date="2018-03" db="EMBL/GenBank/DDBJ databases">
        <authorList>
            <person name="Keele B.F."/>
        </authorList>
    </citation>
    <scope>NUCLEOTIDE SEQUENCE</scope>
    <source>
        <strain evidence="17">SNUC 4337</strain>
    </source>
</reference>
<dbReference type="CDD" id="cd00212">
    <property type="entry name" value="PTS_IIB_glc"/>
    <property type="match status" value="1"/>
</dbReference>
<dbReference type="OrthoDB" id="9764327at2"/>
<dbReference type="InterPro" id="IPR036878">
    <property type="entry name" value="Glu_permease_IIB"/>
</dbReference>
<dbReference type="GO" id="GO:0016301">
    <property type="term" value="F:kinase activity"/>
    <property type="evidence" value="ECO:0007669"/>
    <property type="project" value="UniProtKB-KW"/>
</dbReference>
<feature type="transmembrane region" description="Helical" evidence="13">
    <location>
        <begin position="276"/>
        <end position="293"/>
    </location>
</feature>
<gene>
    <name evidence="18" type="primary">ptsG_4</name>
    <name evidence="17" type="ORF">BUZ61_07190</name>
    <name evidence="16" type="ORF">J3T88_08110</name>
    <name evidence="18" type="ORF">NCTC13834_01195</name>
</gene>
<dbReference type="InterPro" id="IPR050429">
    <property type="entry name" value="PTS_Glucose_EIICBA"/>
</dbReference>
<evidence type="ECO:0000256" key="4">
    <source>
        <dbReference type="ARBA" id="ARBA00022597"/>
    </source>
</evidence>
<evidence type="ECO:0000256" key="3">
    <source>
        <dbReference type="ARBA" id="ARBA00022475"/>
    </source>
</evidence>
<evidence type="ECO:0000256" key="13">
    <source>
        <dbReference type="SAM" id="Phobius"/>
    </source>
</evidence>
<keyword evidence="8" id="KW-0418">Kinase</keyword>
<keyword evidence="4 17" id="KW-0762">Sugar transport</keyword>
<dbReference type="NCBIfam" id="TIGR01998">
    <property type="entry name" value="PTS-II-BC-nag"/>
    <property type="match status" value="1"/>
</dbReference>
<evidence type="ECO:0000256" key="7">
    <source>
        <dbReference type="ARBA" id="ARBA00022692"/>
    </source>
</evidence>
<evidence type="ECO:0000256" key="5">
    <source>
        <dbReference type="ARBA" id="ARBA00022679"/>
    </source>
</evidence>
<feature type="domain" description="PTS EIIC type-1" evidence="15">
    <location>
        <begin position="1"/>
        <end position="386"/>
    </location>
</feature>
<feature type="transmembrane region" description="Helical" evidence="13">
    <location>
        <begin position="179"/>
        <end position="201"/>
    </location>
</feature>
<evidence type="ECO:0000313" key="21">
    <source>
        <dbReference type="Proteomes" id="UP000664081"/>
    </source>
</evidence>
<evidence type="ECO:0000256" key="6">
    <source>
        <dbReference type="ARBA" id="ARBA00022683"/>
    </source>
</evidence>
<evidence type="ECO:0000256" key="2">
    <source>
        <dbReference type="ARBA" id="ARBA00022448"/>
    </source>
</evidence>
<evidence type="ECO:0000256" key="8">
    <source>
        <dbReference type="ARBA" id="ARBA00022777"/>
    </source>
</evidence>
<feature type="transmembrane region" description="Helical" evidence="13">
    <location>
        <begin position="299"/>
        <end position="324"/>
    </location>
</feature>
<feature type="transmembrane region" description="Helical" evidence="13">
    <location>
        <begin position="75"/>
        <end position="93"/>
    </location>
</feature>
<evidence type="ECO:0000313" key="19">
    <source>
        <dbReference type="Proteomes" id="UP000240400"/>
    </source>
</evidence>
<feature type="transmembrane region" description="Helical" evidence="13">
    <location>
        <begin position="12"/>
        <end position="38"/>
    </location>
</feature>
<keyword evidence="6" id="KW-0598">Phosphotransferase system</keyword>
<name>A0A291JK10_9STAP</name>
<sequence length="500" mass="53591">MYSFFQRLGRSLMLPVAVLPAAAIIVGIGNALTAIGIWPTVAAFFSTAGSTILEQLGILFAIGVALGMAKKNDGAVALAAAVGFFLTTVVLSPEKLAPLLGVKQSSLNDAFEQMNNQNVLIGLVIGLVAAYTYNKFSKTELPAALSFFSGKRLVPIMTAFFSIFIAVIMLFVWPVVYSAIVTFGTWILDLGPGGAFLYGFFNRLLIPTGLHHALNAVFWFDLAGINDIAKFQTGDGAIKGITGRYMAGFFPVMMFGVPAAALAMYHTAETKQKKRVYGLMFAGALSAFIVGVTEPIEFSFMFVAPILFVIHALLTGLSLFIAALFHWTAGFSFSAGLIDFILSLINPVANHPMMLIVQGIVFFIIYYVVFRLAIKWLKLSTPGRGDNLLPDPTSDEATTGDTAQDGDGTESTPSTSKYAQTASQILEGLGGKENITSLTNCATRLRMELNDNSVIDETKIKGAGAVGVTKSGKHNTQVIIGTHVQQVADEIETQMENNNS</sequence>
<dbReference type="EMBL" id="PZHR01000031">
    <property type="protein sequence ID" value="PTK59026.1"/>
    <property type="molecule type" value="Genomic_DNA"/>
</dbReference>
<evidence type="ECO:0000256" key="1">
    <source>
        <dbReference type="ARBA" id="ARBA00004651"/>
    </source>
</evidence>
<dbReference type="FunFam" id="3.30.1360.60:FF:000001">
    <property type="entry name" value="PTS system glucose-specific IIBC component PtsG"/>
    <property type="match status" value="1"/>
</dbReference>
<dbReference type="Gene3D" id="3.30.1360.60">
    <property type="entry name" value="Glucose permease domain IIB"/>
    <property type="match status" value="1"/>
</dbReference>
<dbReference type="GeneID" id="66776594"/>
<dbReference type="Pfam" id="PF00367">
    <property type="entry name" value="PTS_EIIB"/>
    <property type="match status" value="1"/>
</dbReference>
<dbReference type="EMBL" id="UHDS01000001">
    <property type="protein sequence ID" value="SUM54848.1"/>
    <property type="molecule type" value="Genomic_DNA"/>
</dbReference>
<dbReference type="PROSITE" id="PS51103">
    <property type="entry name" value="PTS_EIIC_TYPE_1"/>
    <property type="match status" value="1"/>
</dbReference>
<keyword evidence="3" id="KW-1003">Cell membrane</keyword>
<dbReference type="Proteomes" id="UP000254412">
    <property type="component" value="Unassembled WGS sequence"/>
</dbReference>
<dbReference type="PROSITE" id="PS51098">
    <property type="entry name" value="PTS_EIIB_TYPE_1"/>
    <property type="match status" value="1"/>
</dbReference>
<dbReference type="InterPro" id="IPR018113">
    <property type="entry name" value="PTrfase_EIIB_Cys"/>
</dbReference>
<accession>A0A291JK10</accession>
<dbReference type="RefSeq" id="WP_096811206.1">
    <property type="nucleotide sequence ID" value="NZ_BMCF01000002.1"/>
</dbReference>
<organism evidence="17 19">
    <name type="scientific">Staphylococcus nepalensis</name>
    <dbReference type="NCBI Taxonomy" id="214473"/>
    <lineage>
        <taxon>Bacteria</taxon>
        <taxon>Bacillati</taxon>
        <taxon>Bacillota</taxon>
        <taxon>Bacilli</taxon>
        <taxon>Bacillales</taxon>
        <taxon>Staphylococcaceae</taxon>
        <taxon>Staphylococcus</taxon>
    </lineage>
</organism>
<keyword evidence="2" id="KW-0813">Transport</keyword>
<dbReference type="Proteomes" id="UP000240400">
    <property type="component" value="Unassembled WGS sequence"/>
</dbReference>
<evidence type="ECO:0000313" key="20">
    <source>
        <dbReference type="Proteomes" id="UP000254412"/>
    </source>
</evidence>
<dbReference type="EMBL" id="JAFNLT010000006">
    <property type="protein sequence ID" value="MBO1227294.1"/>
    <property type="molecule type" value="Genomic_DNA"/>
</dbReference>
<protein>
    <submittedName>
        <fullName evidence="17">PTS glucose transporter subunit IIBC</fullName>
    </submittedName>
    <submittedName>
        <fullName evidence="18">PTS system N-acetylglucosamine-specific IIBC component</fullName>
    </submittedName>
    <submittedName>
        <fullName evidence="16">PTS transporter subunit EIIBC</fullName>
    </submittedName>
</protein>
<feature type="transmembrane region" description="Helical" evidence="13">
    <location>
        <begin position="113"/>
        <end position="133"/>
    </location>
</feature>
<feature type="transmembrane region" description="Helical" evidence="13">
    <location>
        <begin position="245"/>
        <end position="264"/>
    </location>
</feature>
<evidence type="ECO:0000313" key="17">
    <source>
        <dbReference type="EMBL" id="PTK59026.1"/>
    </source>
</evidence>
<dbReference type="NCBIfam" id="TIGR00826">
    <property type="entry name" value="EIIB_glc"/>
    <property type="match status" value="1"/>
</dbReference>
<evidence type="ECO:0000256" key="9">
    <source>
        <dbReference type="ARBA" id="ARBA00022989"/>
    </source>
</evidence>
<dbReference type="AlphaFoldDB" id="A0A291JK10"/>
<proteinExistence type="predicted"/>
<dbReference type="Proteomes" id="UP000664081">
    <property type="component" value="Unassembled WGS sequence"/>
</dbReference>
<evidence type="ECO:0000313" key="16">
    <source>
        <dbReference type="EMBL" id="MBO1227294.1"/>
    </source>
</evidence>
<keyword evidence="7 13" id="KW-0812">Transmembrane</keyword>
<reference evidence="18 20" key="3">
    <citation type="submission" date="2018-06" db="EMBL/GenBank/DDBJ databases">
        <authorList>
            <consortium name="Pathogen Informatics"/>
            <person name="Doyle S."/>
        </authorList>
    </citation>
    <scope>NUCLEOTIDE SEQUENCE [LARGE SCALE GENOMIC DNA]</scope>
    <source>
        <strain evidence="18 20">NCTC13834</strain>
    </source>
</reference>
<feature type="region of interest" description="Disordered" evidence="12">
    <location>
        <begin position="387"/>
        <end position="417"/>
    </location>
</feature>
<feature type="active site" description="Phosphocysteine intermediate; for EIIB activity" evidence="11">
    <location>
        <position position="441"/>
    </location>
</feature>
<keyword evidence="9 13" id="KW-1133">Transmembrane helix</keyword>
<comment type="subcellular location">
    <subcellularLocation>
        <location evidence="1">Cell membrane</location>
        <topology evidence="1">Multi-pass membrane protein</topology>
    </subcellularLocation>
</comment>
<dbReference type="GO" id="GO:0015572">
    <property type="term" value="F:N-acetylglucosamine transmembrane transporter activity"/>
    <property type="evidence" value="ECO:0007669"/>
    <property type="project" value="InterPro"/>
</dbReference>
<evidence type="ECO:0000259" key="14">
    <source>
        <dbReference type="PROSITE" id="PS51098"/>
    </source>
</evidence>
<dbReference type="Pfam" id="PF02378">
    <property type="entry name" value="PTS_EIIC"/>
    <property type="match status" value="1"/>
</dbReference>
<keyword evidence="5" id="KW-0808">Transferase</keyword>
<evidence type="ECO:0000256" key="12">
    <source>
        <dbReference type="SAM" id="MobiDB-lite"/>
    </source>
</evidence>
<dbReference type="GO" id="GO:0009401">
    <property type="term" value="P:phosphoenolpyruvate-dependent sugar phosphotransferase system"/>
    <property type="evidence" value="ECO:0007669"/>
    <property type="project" value="UniProtKB-KW"/>
</dbReference>
<feature type="transmembrane region" description="Helical" evidence="13">
    <location>
        <begin position="153"/>
        <end position="173"/>
    </location>
</feature>
<reference evidence="16 21" key="4">
    <citation type="submission" date="2021-03" db="EMBL/GenBank/DDBJ databases">
        <title>Staphylococci and Mammaliicocci in bats.</title>
        <authorList>
            <person name="Fountain K."/>
        </authorList>
    </citation>
    <scope>NUCLEOTIDE SEQUENCE [LARGE SCALE GENOMIC DNA]</scope>
    <source>
        <strain evidence="16 21">18_1_E_SW</strain>
    </source>
</reference>
<dbReference type="GO" id="GO:0019866">
    <property type="term" value="C:organelle inner membrane"/>
    <property type="evidence" value="ECO:0007669"/>
    <property type="project" value="InterPro"/>
</dbReference>
<dbReference type="SUPFAM" id="SSF55604">
    <property type="entry name" value="Glucose permease domain IIB"/>
    <property type="match status" value="1"/>
</dbReference>
<dbReference type="KEGG" id="snl:BJD96_05745"/>
<keyword evidence="21" id="KW-1185">Reference proteome</keyword>
<dbReference type="InterPro" id="IPR010974">
    <property type="entry name" value="PTS_IIBC_nag"/>
</dbReference>
<feature type="transmembrane region" description="Helical" evidence="13">
    <location>
        <begin position="44"/>
        <end position="68"/>
    </location>
</feature>
<evidence type="ECO:0000256" key="10">
    <source>
        <dbReference type="ARBA" id="ARBA00023136"/>
    </source>
</evidence>
<feature type="domain" description="PTS EIIB type-1" evidence="14">
    <location>
        <begin position="419"/>
        <end position="500"/>
    </location>
</feature>
<dbReference type="InterPro" id="IPR001996">
    <property type="entry name" value="PTS_IIB_1"/>
</dbReference>
<dbReference type="PROSITE" id="PS01035">
    <property type="entry name" value="PTS_EIIB_TYPE_1_CYS"/>
    <property type="match status" value="1"/>
</dbReference>
<dbReference type="GO" id="GO:0090563">
    <property type="term" value="F:protein-phosphocysteine-sugar phosphotransferase activity"/>
    <property type="evidence" value="ECO:0007669"/>
    <property type="project" value="TreeGrafter"/>
</dbReference>
<evidence type="ECO:0000256" key="11">
    <source>
        <dbReference type="PROSITE-ProRule" id="PRU00421"/>
    </source>
</evidence>
<dbReference type="PANTHER" id="PTHR30009">
    <property type="entry name" value="CYTOCHROME C-TYPE SYNTHESIS PROTEIN AND PTS TRANSMEMBRANE COMPONENT"/>
    <property type="match status" value="1"/>
</dbReference>
<dbReference type="GO" id="GO:0015764">
    <property type="term" value="P:N-acetylglucosamine transport"/>
    <property type="evidence" value="ECO:0007669"/>
    <property type="project" value="TreeGrafter"/>
</dbReference>
<evidence type="ECO:0000259" key="15">
    <source>
        <dbReference type="PROSITE" id="PS51103"/>
    </source>
</evidence>
<feature type="compositionally biased region" description="Low complexity" evidence="12">
    <location>
        <begin position="395"/>
        <end position="410"/>
    </location>
</feature>
<dbReference type="InterPro" id="IPR013013">
    <property type="entry name" value="PTS_EIIC_1"/>
</dbReference>
<dbReference type="InterPro" id="IPR003352">
    <property type="entry name" value="PTS_EIIC"/>
</dbReference>
<dbReference type="GO" id="GO:0005886">
    <property type="term" value="C:plasma membrane"/>
    <property type="evidence" value="ECO:0007669"/>
    <property type="project" value="UniProtKB-SubCell"/>
</dbReference>
<evidence type="ECO:0000313" key="18">
    <source>
        <dbReference type="EMBL" id="SUM54848.1"/>
    </source>
</evidence>
<feature type="transmembrane region" description="Helical" evidence="13">
    <location>
        <begin position="355"/>
        <end position="374"/>
    </location>
</feature>
<dbReference type="PANTHER" id="PTHR30009:SF4">
    <property type="entry name" value="PTS SYSTEM N-ACETYLGLUCOSAMINE-SPECIFIC EIICBA COMPONENT"/>
    <property type="match status" value="1"/>
</dbReference>
<reference evidence="17 19" key="1">
    <citation type="journal article" date="2016" name="Front. Microbiol.">
        <title>Comprehensive Phylogenetic Analysis of Bovine Non-aureus Staphylococci Species Based on Whole-Genome Sequencing.</title>
        <authorList>
            <person name="Naushad S."/>
            <person name="Barkema H.W."/>
            <person name="Luby C."/>
            <person name="Condas L.A."/>
            <person name="Nobrega D.B."/>
            <person name="Carson D.A."/>
            <person name="De Buck J."/>
        </authorList>
    </citation>
    <scope>NUCLEOTIDE SEQUENCE [LARGE SCALE GENOMIC DNA]</scope>
    <source>
        <strain evidence="17 19">SNUC 4337</strain>
    </source>
</reference>
<keyword evidence="10 13" id="KW-0472">Membrane</keyword>
<dbReference type="GO" id="GO:0008982">
    <property type="term" value="F:protein-N(PI)-phosphohistidine-sugar phosphotransferase activity"/>
    <property type="evidence" value="ECO:0007669"/>
    <property type="project" value="InterPro"/>
</dbReference>